<dbReference type="EMBL" id="ML976616">
    <property type="protein sequence ID" value="KAF1845410.1"/>
    <property type="molecule type" value="Genomic_DNA"/>
</dbReference>
<sequence length="959" mass="109158">MMAKPSNEMIDDTRGEPCTVTVAQISPWIDNIAKHRITQLHTRGWARRLRFLTFDGPGFSSQDGPAQCARCELGVQIPRNSHFCNSHRRVNRSNVEKAANDLQACNHIAKVTCSYCKDLPLFPNQEKATRFRIRRVISREQSHRHDFDDGYIPKEPGHGRSTGDHDEWPCGHFVAVSYCWAAPSTPSKGMDTKTEVPYRITEEDGSVRDARASKQTIHRAVNFAAQNGYRMIWIDQECIQQDDEFEQSIGVQAMDAVYLYAHITIGLFSAILDQNEWEAMLYWSEAINQHFQICSRAGPTPRRLVIRAENLSAALKKVLSDIWNTRAWILQEAIASTGKIVLLFPLAKPISRSRLQLVCHEKSFTEICVDFEILYKALNISHGILLPDPPQGFPREEMQKKLACFHPGARDLVLFSMSLGGSRSQNTCSAAMAVAYLRDRENSVVSDRLAIIANICRYDLRLDGTALQKSQRSLALCIMVLAIMNGDFSLMTPELYRNPDLYQMVNKSFMESIILYLQYLPSISANKMAPLGINLGPSAPESYLLSSNGLRLAGFLWKPHTFIHLPSIQKKYHQSWLSLNEERYQLILNYNKTPREHTPWQRSHSTLSRHMDRRKLAVTQIMFDTLVDLRGAGEVATADAIWQSVWDPSWPKGRTTVKKLIESVSQFPDNLQVQNRGEMFRLERTEHMAYHPEWLINRIISHGGLWSYSLVKATQDDVYLHCTEESKKSEKQGKNRDTKDLFDESYADDDLELPPTASLSSESQNDEIAEEHGDGFTRVCINGKEMNIRTRNTKDGNHDMAFLQTSLGLTMVGFMLQKTMEIFITRWVCYPQIEKPPGFSRSPAYYSQAAFLGNLDMFGNGKYPLGDVRCFHDLFGFSKQRAVFDVDRSDGEGSLVLTPFQLALEGIVAPDLRRMSISRVVDKVPVGTVDDGYETFRTRYMVKGMWCSLMYPGGRYNLI</sequence>
<organism evidence="2 3">
    <name type="scientific">Cucurbitaria berberidis CBS 394.84</name>
    <dbReference type="NCBI Taxonomy" id="1168544"/>
    <lineage>
        <taxon>Eukaryota</taxon>
        <taxon>Fungi</taxon>
        <taxon>Dikarya</taxon>
        <taxon>Ascomycota</taxon>
        <taxon>Pezizomycotina</taxon>
        <taxon>Dothideomycetes</taxon>
        <taxon>Pleosporomycetidae</taxon>
        <taxon>Pleosporales</taxon>
        <taxon>Pleosporineae</taxon>
        <taxon>Cucurbitariaceae</taxon>
        <taxon>Cucurbitaria</taxon>
    </lineage>
</organism>
<dbReference type="AlphaFoldDB" id="A0A9P4GHU3"/>
<feature type="domain" description="Heterokaryon incompatibility" evidence="1">
    <location>
        <begin position="173"/>
        <end position="332"/>
    </location>
</feature>
<keyword evidence="3" id="KW-1185">Reference proteome</keyword>
<evidence type="ECO:0000313" key="2">
    <source>
        <dbReference type="EMBL" id="KAF1845410.1"/>
    </source>
</evidence>
<name>A0A9P4GHU3_9PLEO</name>
<dbReference type="Pfam" id="PF06985">
    <property type="entry name" value="HET"/>
    <property type="match status" value="1"/>
</dbReference>
<dbReference type="RefSeq" id="XP_040787973.1">
    <property type="nucleotide sequence ID" value="XM_040926538.1"/>
</dbReference>
<comment type="caution">
    <text evidence="2">The sequence shown here is derived from an EMBL/GenBank/DDBJ whole genome shotgun (WGS) entry which is preliminary data.</text>
</comment>
<dbReference type="Proteomes" id="UP000800039">
    <property type="component" value="Unassembled WGS sequence"/>
</dbReference>
<dbReference type="GeneID" id="63843789"/>
<proteinExistence type="predicted"/>
<evidence type="ECO:0000313" key="3">
    <source>
        <dbReference type="Proteomes" id="UP000800039"/>
    </source>
</evidence>
<protein>
    <recommendedName>
        <fullName evidence="1">Heterokaryon incompatibility domain-containing protein</fullName>
    </recommendedName>
</protein>
<evidence type="ECO:0000259" key="1">
    <source>
        <dbReference type="Pfam" id="PF06985"/>
    </source>
</evidence>
<dbReference type="OrthoDB" id="270167at2759"/>
<dbReference type="PANTHER" id="PTHR33112:SF16">
    <property type="entry name" value="HETEROKARYON INCOMPATIBILITY DOMAIN-CONTAINING PROTEIN"/>
    <property type="match status" value="1"/>
</dbReference>
<reference evidence="2" key="1">
    <citation type="submission" date="2020-01" db="EMBL/GenBank/DDBJ databases">
        <authorList>
            <consortium name="DOE Joint Genome Institute"/>
            <person name="Haridas S."/>
            <person name="Albert R."/>
            <person name="Binder M."/>
            <person name="Bloem J."/>
            <person name="Labutti K."/>
            <person name="Salamov A."/>
            <person name="Andreopoulos B."/>
            <person name="Baker S.E."/>
            <person name="Barry K."/>
            <person name="Bills G."/>
            <person name="Bluhm B.H."/>
            <person name="Cannon C."/>
            <person name="Castanera R."/>
            <person name="Culley D.E."/>
            <person name="Daum C."/>
            <person name="Ezra D."/>
            <person name="Gonzalez J.B."/>
            <person name="Henrissat B."/>
            <person name="Kuo A."/>
            <person name="Liang C."/>
            <person name="Lipzen A."/>
            <person name="Lutzoni F."/>
            <person name="Magnuson J."/>
            <person name="Mondo S."/>
            <person name="Nolan M."/>
            <person name="Ohm R."/>
            <person name="Pangilinan J."/>
            <person name="Park H.-J."/>
            <person name="Ramirez L."/>
            <person name="Alfaro M."/>
            <person name="Sun H."/>
            <person name="Tritt A."/>
            <person name="Yoshinaga Y."/>
            <person name="Zwiers L.-H."/>
            <person name="Turgeon B.G."/>
            <person name="Goodwin S.B."/>
            <person name="Spatafora J.W."/>
            <person name="Crous P.W."/>
            <person name="Grigoriev I.V."/>
        </authorList>
    </citation>
    <scope>NUCLEOTIDE SEQUENCE</scope>
    <source>
        <strain evidence="2">CBS 394.84</strain>
    </source>
</reference>
<gene>
    <name evidence="2" type="ORF">K460DRAFT_108754</name>
</gene>
<dbReference type="InterPro" id="IPR010730">
    <property type="entry name" value="HET"/>
</dbReference>
<dbReference type="PANTHER" id="PTHR33112">
    <property type="entry name" value="DOMAIN PROTEIN, PUTATIVE-RELATED"/>
    <property type="match status" value="1"/>
</dbReference>
<accession>A0A9P4GHU3</accession>